<dbReference type="STRING" id="706587.Desti_2432"/>
<evidence type="ECO:0000313" key="5">
    <source>
        <dbReference type="Proteomes" id="UP000006055"/>
    </source>
</evidence>
<organism evidence="4 5">
    <name type="scientific">Desulfomonile tiedjei (strain ATCC 49306 / DSM 6799 / DCB-1)</name>
    <dbReference type="NCBI Taxonomy" id="706587"/>
    <lineage>
        <taxon>Bacteria</taxon>
        <taxon>Pseudomonadati</taxon>
        <taxon>Thermodesulfobacteriota</taxon>
        <taxon>Desulfomonilia</taxon>
        <taxon>Desulfomonilales</taxon>
        <taxon>Desulfomonilaceae</taxon>
        <taxon>Desulfomonile</taxon>
    </lineage>
</organism>
<name>I4C6C3_DESTA</name>
<dbReference type="PROSITE" id="PS51788">
    <property type="entry name" value="CULT"/>
    <property type="match status" value="1"/>
</dbReference>
<dbReference type="HOGENOM" id="CLU_138600_1_0_7"/>
<dbReference type="InterPro" id="IPR034750">
    <property type="entry name" value="CULT"/>
</dbReference>
<gene>
    <name evidence="4" type="ordered locus">Desti_2432</name>
</gene>
<evidence type="ECO:0000256" key="1">
    <source>
        <dbReference type="ARBA" id="ARBA00022723"/>
    </source>
</evidence>
<keyword evidence="5" id="KW-1185">Reference proteome</keyword>
<proteinExistence type="predicted"/>
<feature type="domain" description="CULT" evidence="3">
    <location>
        <begin position="32"/>
        <end position="138"/>
    </location>
</feature>
<protein>
    <recommendedName>
        <fullName evidence="3">CULT domain-containing protein</fullName>
    </recommendedName>
</protein>
<dbReference type="Gene3D" id="2.170.150.20">
    <property type="entry name" value="Peptide methionine sulfoxide reductase"/>
    <property type="match status" value="1"/>
</dbReference>
<dbReference type="KEGG" id="dti:Desti_2432"/>
<reference evidence="5" key="1">
    <citation type="submission" date="2012-06" db="EMBL/GenBank/DDBJ databases">
        <title>Complete sequence of chromosome of Desulfomonile tiedjei DSM 6799.</title>
        <authorList>
            <person name="Lucas S."/>
            <person name="Copeland A."/>
            <person name="Lapidus A."/>
            <person name="Glavina del Rio T."/>
            <person name="Dalin E."/>
            <person name="Tice H."/>
            <person name="Bruce D."/>
            <person name="Goodwin L."/>
            <person name="Pitluck S."/>
            <person name="Peters L."/>
            <person name="Ovchinnikova G."/>
            <person name="Zeytun A."/>
            <person name="Lu M."/>
            <person name="Kyrpides N."/>
            <person name="Mavromatis K."/>
            <person name="Ivanova N."/>
            <person name="Brettin T."/>
            <person name="Detter J.C."/>
            <person name="Han C."/>
            <person name="Larimer F."/>
            <person name="Land M."/>
            <person name="Hauser L."/>
            <person name="Markowitz V."/>
            <person name="Cheng J.-F."/>
            <person name="Hugenholtz P."/>
            <person name="Woyke T."/>
            <person name="Wu D."/>
            <person name="Spring S."/>
            <person name="Schroeder M."/>
            <person name="Brambilla E."/>
            <person name="Klenk H.-P."/>
            <person name="Eisen J.A."/>
        </authorList>
    </citation>
    <scope>NUCLEOTIDE SEQUENCE [LARGE SCALE GENOMIC DNA]</scope>
    <source>
        <strain evidence="5">ATCC 49306 / DSM 6799 / DCB-1</strain>
    </source>
</reference>
<accession>I4C6C3</accession>
<keyword evidence="2" id="KW-0862">Zinc</keyword>
<keyword evidence="1" id="KW-0479">Metal-binding</keyword>
<sequence length="143" mass="16673">MPDVTYLNAHWYDSHEVLMLAYVKTDRNDKNRQSFHCAWCGIFITDSGQLFRINGADSHSFVNPSGVQCNFRTFHHCENVIVHHDLYFEHSWFSGFGWRFLMCARCLHHLGWKYDRGNEHMDIHGFFGVLQEAVESVSADDGT</sequence>
<evidence type="ECO:0000259" key="3">
    <source>
        <dbReference type="PROSITE" id="PS51788"/>
    </source>
</evidence>
<dbReference type="EMBL" id="CP003360">
    <property type="protein sequence ID" value="AFM25114.1"/>
    <property type="molecule type" value="Genomic_DNA"/>
</dbReference>
<dbReference type="GO" id="GO:0046872">
    <property type="term" value="F:metal ion binding"/>
    <property type="evidence" value="ECO:0007669"/>
    <property type="project" value="UniProtKB-KW"/>
</dbReference>
<evidence type="ECO:0000313" key="4">
    <source>
        <dbReference type="EMBL" id="AFM25114.1"/>
    </source>
</evidence>
<dbReference type="CDD" id="cd15777">
    <property type="entry name" value="CRBN_C_like"/>
    <property type="match status" value="1"/>
</dbReference>
<dbReference type="InterPro" id="IPR004910">
    <property type="entry name" value="Yippee/Mis18/Cereblon"/>
</dbReference>
<dbReference type="Proteomes" id="UP000006055">
    <property type="component" value="Chromosome"/>
</dbReference>
<dbReference type="Pfam" id="PF03226">
    <property type="entry name" value="Yippee-Mis18"/>
    <property type="match status" value="1"/>
</dbReference>
<dbReference type="AlphaFoldDB" id="I4C6C3"/>
<dbReference type="FunFam" id="2.170.150.20:FF:000007">
    <property type="entry name" value="Protein cereblon"/>
    <property type="match status" value="1"/>
</dbReference>
<evidence type="ECO:0000256" key="2">
    <source>
        <dbReference type="ARBA" id="ARBA00022833"/>
    </source>
</evidence>